<reference evidence="10" key="2">
    <citation type="submission" date="2025-09" db="UniProtKB">
        <authorList>
            <consortium name="Ensembl"/>
        </authorList>
    </citation>
    <scope>IDENTIFICATION</scope>
</reference>
<dbReference type="Ensembl" id="ENSOSIT00000040751.1">
    <property type="protein sequence ID" value="ENSOSIP00000038661.1"/>
    <property type="gene ID" value="ENSOSIG00000019061.1"/>
</dbReference>
<keyword evidence="6" id="KW-0812">Transmembrane</keyword>
<dbReference type="Gene3D" id="3.40.50.2000">
    <property type="entry name" value="Glycogen Phosphorylase B"/>
    <property type="match status" value="1"/>
</dbReference>
<keyword evidence="7" id="KW-0732">Signal</keyword>
<reference evidence="10" key="1">
    <citation type="submission" date="2025-08" db="UniProtKB">
        <authorList>
            <consortium name="Ensembl"/>
        </authorList>
    </citation>
    <scope>IDENTIFICATION</scope>
</reference>
<evidence type="ECO:0000256" key="7">
    <source>
        <dbReference type="ARBA" id="ARBA00022729"/>
    </source>
</evidence>
<dbReference type="InterPro" id="IPR050271">
    <property type="entry name" value="UDP-glycosyltransferase"/>
</dbReference>
<keyword evidence="9" id="KW-0325">Glycoprotein</keyword>
<keyword evidence="5" id="KW-0808">Transferase</keyword>
<dbReference type="GO" id="GO:0015020">
    <property type="term" value="F:glucuronosyltransferase activity"/>
    <property type="evidence" value="ECO:0007669"/>
    <property type="project" value="UniProtKB-EC"/>
</dbReference>
<dbReference type="AlphaFoldDB" id="A0A8C7Z615"/>
<evidence type="ECO:0000256" key="1">
    <source>
        <dbReference type="ARBA" id="ARBA00004167"/>
    </source>
</evidence>
<protein>
    <recommendedName>
        <fullName evidence="3">glucuronosyltransferase</fullName>
        <ecNumber evidence="3">2.4.1.17</ecNumber>
    </recommendedName>
</protein>
<name>A0A8C7Z615_9TELE</name>
<dbReference type="GeneTree" id="ENSGT00940000159677"/>
<evidence type="ECO:0000313" key="10">
    <source>
        <dbReference type="Ensembl" id="ENSOSIP00000038661.1"/>
    </source>
</evidence>
<evidence type="ECO:0000256" key="8">
    <source>
        <dbReference type="ARBA" id="ARBA00022989"/>
    </source>
</evidence>
<dbReference type="EC" id="2.4.1.17" evidence="3"/>
<organism evidence="10 11">
    <name type="scientific">Oryzias sinensis</name>
    <name type="common">Chinese medaka</name>
    <dbReference type="NCBI Taxonomy" id="183150"/>
    <lineage>
        <taxon>Eukaryota</taxon>
        <taxon>Metazoa</taxon>
        <taxon>Chordata</taxon>
        <taxon>Craniata</taxon>
        <taxon>Vertebrata</taxon>
        <taxon>Euteleostomi</taxon>
        <taxon>Actinopterygii</taxon>
        <taxon>Neopterygii</taxon>
        <taxon>Teleostei</taxon>
        <taxon>Neoteleostei</taxon>
        <taxon>Acanthomorphata</taxon>
        <taxon>Ovalentaria</taxon>
        <taxon>Atherinomorphae</taxon>
        <taxon>Beloniformes</taxon>
        <taxon>Adrianichthyidae</taxon>
        <taxon>Oryziinae</taxon>
        <taxon>Oryzias</taxon>
    </lineage>
</organism>
<dbReference type="PANTHER" id="PTHR48043:SF161">
    <property type="entry name" value="UDP GLUCURONOSYLTRANSFERASE FAMILY 1 MEMBER A1"/>
    <property type="match status" value="1"/>
</dbReference>
<proteinExistence type="inferred from homology"/>
<keyword evidence="4" id="KW-0328">Glycosyltransferase</keyword>
<dbReference type="PANTHER" id="PTHR48043">
    <property type="entry name" value="EG:EG0003.4 PROTEIN-RELATED"/>
    <property type="match status" value="1"/>
</dbReference>
<dbReference type="SUPFAM" id="SSF53756">
    <property type="entry name" value="UDP-Glycosyltransferase/glycogen phosphorylase"/>
    <property type="match status" value="1"/>
</dbReference>
<keyword evidence="8" id="KW-1133">Transmembrane helix</keyword>
<evidence type="ECO:0000256" key="4">
    <source>
        <dbReference type="ARBA" id="ARBA00022676"/>
    </source>
</evidence>
<comment type="similarity">
    <text evidence="2">Belongs to the UDP-glycosyltransferase family.</text>
</comment>
<dbReference type="InterPro" id="IPR002213">
    <property type="entry name" value="UDP_glucos_trans"/>
</dbReference>
<dbReference type="Pfam" id="PF00201">
    <property type="entry name" value="UDPGT"/>
    <property type="match status" value="1"/>
</dbReference>
<evidence type="ECO:0000256" key="5">
    <source>
        <dbReference type="ARBA" id="ARBA00022679"/>
    </source>
</evidence>
<dbReference type="FunFam" id="3.40.50.2000:FF:000066">
    <property type="entry name" value="UDP-glucuronosyltransferase 1-1"/>
    <property type="match status" value="1"/>
</dbReference>
<keyword evidence="8" id="KW-0472">Membrane</keyword>
<dbReference type="GO" id="GO:0016020">
    <property type="term" value="C:membrane"/>
    <property type="evidence" value="ECO:0007669"/>
    <property type="project" value="UniProtKB-SubCell"/>
</dbReference>
<evidence type="ECO:0000256" key="6">
    <source>
        <dbReference type="ARBA" id="ARBA00022692"/>
    </source>
</evidence>
<comment type="subcellular location">
    <subcellularLocation>
        <location evidence="1">Membrane</location>
        <topology evidence="1">Single-pass membrane protein</topology>
    </subcellularLocation>
</comment>
<evidence type="ECO:0000256" key="3">
    <source>
        <dbReference type="ARBA" id="ARBA00012544"/>
    </source>
</evidence>
<evidence type="ECO:0000256" key="9">
    <source>
        <dbReference type="ARBA" id="ARBA00023180"/>
    </source>
</evidence>
<evidence type="ECO:0000313" key="11">
    <source>
        <dbReference type="Proteomes" id="UP000694383"/>
    </source>
</evidence>
<accession>A0A8C7Z615</accession>
<evidence type="ECO:0000256" key="2">
    <source>
        <dbReference type="ARBA" id="ARBA00009995"/>
    </source>
</evidence>
<dbReference type="Proteomes" id="UP000694383">
    <property type="component" value="Unplaced"/>
</dbReference>
<keyword evidence="11" id="KW-1185">Reference proteome</keyword>
<sequence>KKNEVVVFSAEAGSSAAFSGKLLVVPMDGSHWVGIKAMAQELGRRGHRVTVVIPEVSMRMGPGKHYDTLTHPVPYGQSDIDVMVSMNGIMVRSDGPFMERMQTKFQHIKRVIDFIHVTAESLLFNDSFISYLEQQEFDAVLTDPVIPSGLLIARKLGLPTINLLRGIPCSLDMKSAGCPSPPSFVPRFFTGLSDRMNFKERLINTLVALLEPLFCRLLFWRFNNIAHKFLNEDVSVAE</sequence>